<gene>
    <name evidence="1" type="ORF">D0Q02_23865</name>
</gene>
<reference evidence="1 2" key="1">
    <citation type="submission" date="2018-08" db="EMBL/GenBank/DDBJ databases">
        <title>Verrucosispora craniellae sp. nov., isolated from a marine sponge in the South China Sea.</title>
        <authorList>
            <person name="Li L."/>
            <person name="Lin H.W."/>
        </authorList>
    </citation>
    <scope>NUCLEOTIDE SEQUENCE [LARGE SCALE GENOMIC DNA]</scope>
    <source>
        <strain evidence="1 2">LHW63014</strain>
    </source>
</reference>
<accession>A0A372FTM6</accession>
<organism evidence="1 2">
    <name type="scientific">Micromonospora craniellae</name>
    <dbReference type="NCBI Taxonomy" id="2294034"/>
    <lineage>
        <taxon>Bacteria</taxon>
        <taxon>Bacillati</taxon>
        <taxon>Actinomycetota</taxon>
        <taxon>Actinomycetes</taxon>
        <taxon>Micromonosporales</taxon>
        <taxon>Micromonosporaceae</taxon>
        <taxon>Micromonospora</taxon>
    </lineage>
</organism>
<evidence type="ECO:0000313" key="1">
    <source>
        <dbReference type="EMBL" id="RFS44101.1"/>
    </source>
</evidence>
<keyword evidence="2" id="KW-1185">Reference proteome</keyword>
<evidence type="ECO:0000313" key="2">
    <source>
        <dbReference type="Proteomes" id="UP000262621"/>
    </source>
</evidence>
<dbReference type="RefSeq" id="WP_117230255.1">
    <property type="nucleotide sequence ID" value="NZ_CP061725.1"/>
</dbReference>
<protein>
    <submittedName>
        <fullName evidence="1">Uncharacterized protein</fullName>
    </submittedName>
</protein>
<comment type="caution">
    <text evidence="1">The sequence shown here is derived from an EMBL/GenBank/DDBJ whole genome shotgun (WGS) entry which is preliminary data.</text>
</comment>
<dbReference type="Proteomes" id="UP000262621">
    <property type="component" value="Unassembled WGS sequence"/>
</dbReference>
<dbReference type="OrthoDB" id="3386619at2"/>
<sequence length="100" mass="11156">MSKPLRPRRTTINGEDLVVLPVADYERLATARRQLGAREARLRGLTDQVRALTELLAAIQQVLAEAPACCDTRRDVDSHINDLMCARRLPRPASAPETRP</sequence>
<dbReference type="AlphaFoldDB" id="A0A372FTM6"/>
<dbReference type="EMBL" id="QVFU01000036">
    <property type="protein sequence ID" value="RFS44101.1"/>
    <property type="molecule type" value="Genomic_DNA"/>
</dbReference>
<proteinExistence type="predicted"/>
<name>A0A372FTM6_9ACTN</name>